<keyword evidence="1" id="KW-0472">Membrane</keyword>
<reference evidence="2 3" key="1">
    <citation type="journal article" date="2008" name="Proc. Natl. Acad. Sci. U.S.A.">
        <title>The genome of Cyanothece 51142, a unicellular diazotrophic cyanobacterium important in the marine nitrogen cycle.</title>
        <authorList>
            <person name="Welsh E.A."/>
            <person name="Liberton M."/>
            <person name="Stoeckel J."/>
            <person name="Loh T."/>
            <person name="Elvitigala T."/>
            <person name="Wang C."/>
            <person name="Wollam A."/>
            <person name="Fulton R.S."/>
            <person name="Clifton S.W."/>
            <person name="Jacobs J.M."/>
            <person name="Aurora R."/>
            <person name="Ghosh B.K."/>
            <person name="Sherman L.A."/>
            <person name="Smith R.D."/>
            <person name="Wilson R.K."/>
            <person name="Pakrasi H.B."/>
        </authorList>
    </citation>
    <scope>NUCLEOTIDE SEQUENCE [LARGE SCALE GENOMIC DNA]</scope>
    <source>
        <strain evidence="3">ATCC 51142 / BH68</strain>
    </source>
</reference>
<name>B1WUF6_CROS5</name>
<sequence length="91" mass="10608">MLSLTVPFIEFIQSLIVPFCFIIAWVFIVMLGSSVIGIIVDVIKRSKKMHEIPCSHCQYFTNDYHLKCPVNPFQANTEEAINCKDYQMREY</sequence>
<protein>
    <submittedName>
        <fullName evidence="2">Uncharacterized protein</fullName>
    </submittedName>
</protein>
<organism evidence="2 3">
    <name type="scientific">Crocosphaera subtropica (strain ATCC 51142 / BH68)</name>
    <name type="common">Cyanothece sp. (strain ATCC 51142)</name>
    <dbReference type="NCBI Taxonomy" id="43989"/>
    <lineage>
        <taxon>Bacteria</taxon>
        <taxon>Bacillati</taxon>
        <taxon>Cyanobacteriota</taxon>
        <taxon>Cyanophyceae</taxon>
        <taxon>Oscillatoriophycideae</taxon>
        <taxon>Chroococcales</taxon>
        <taxon>Aphanothecaceae</taxon>
        <taxon>Crocosphaera</taxon>
        <taxon>Crocosphaera subtropica</taxon>
    </lineage>
</organism>
<dbReference type="STRING" id="43989.cce_4462"/>
<dbReference type="eggNOG" id="ENOG5032ZPY">
    <property type="taxonomic scope" value="Bacteria"/>
</dbReference>
<dbReference type="OrthoDB" id="514667at2"/>
<dbReference type="HOGENOM" id="CLU_163328_0_0_3"/>
<feature type="transmembrane region" description="Helical" evidence="1">
    <location>
        <begin position="15"/>
        <end position="40"/>
    </location>
</feature>
<keyword evidence="3" id="KW-1185">Reference proteome</keyword>
<keyword evidence="1" id="KW-0812">Transmembrane</keyword>
<evidence type="ECO:0000313" key="2">
    <source>
        <dbReference type="EMBL" id="ACB53810.1"/>
    </source>
</evidence>
<proteinExistence type="predicted"/>
<evidence type="ECO:0000313" key="3">
    <source>
        <dbReference type="Proteomes" id="UP000001203"/>
    </source>
</evidence>
<dbReference type="AlphaFoldDB" id="B1WUF6"/>
<keyword evidence="1" id="KW-1133">Transmembrane helix</keyword>
<gene>
    <name evidence="2" type="ordered locus">cce_4462</name>
</gene>
<accession>B1WUF6</accession>
<dbReference type="Proteomes" id="UP000001203">
    <property type="component" value="Chromosome circular"/>
</dbReference>
<evidence type="ECO:0000256" key="1">
    <source>
        <dbReference type="SAM" id="Phobius"/>
    </source>
</evidence>
<dbReference type="EMBL" id="CP000806">
    <property type="protein sequence ID" value="ACB53810.1"/>
    <property type="molecule type" value="Genomic_DNA"/>
</dbReference>
<dbReference type="KEGG" id="cyt:cce_4462"/>